<accession>A0A511RJK5</accession>
<name>A0A511RJK5_9DEIN</name>
<evidence type="ECO:0000313" key="3">
    <source>
        <dbReference type="Proteomes" id="UP000321827"/>
    </source>
</evidence>
<feature type="compositionally biased region" description="Low complexity" evidence="1">
    <location>
        <begin position="86"/>
        <end position="101"/>
    </location>
</feature>
<evidence type="ECO:0000256" key="1">
    <source>
        <dbReference type="SAM" id="MobiDB-lite"/>
    </source>
</evidence>
<feature type="compositionally biased region" description="Basic and acidic residues" evidence="1">
    <location>
        <begin position="1"/>
        <end position="12"/>
    </location>
</feature>
<comment type="caution">
    <text evidence="2">The sequence shown here is derived from an EMBL/GenBank/DDBJ whole genome shotgun (WGS) entry which is preliminary data.</text>
</comment>
<feature type="region of interest" description="Disordered" evidence="1">
    <location>
        <begin position="86"/>
        <end position="115"/>
    </location>
</feature>
<dbReference type="EMBL" id="BJXN01000002">
    <property type="protein sequence ID" value="GEM88996.1"/>
    <property type="molecule type" value="Genomic_DNA"/>
</dbReference>
<dbReference type="AlphaFoldDB" id="A0A511RJK5"/>
<evidence type="ECO:0000313" key="2">
    <source>
        <dbReference type="EMBL" id="GEM88996.1"/>
    </source>
</evidence>
<dbReference type="Proteomes" id="UP000321827">
    <property type="component" value="Unassembled WGS sequence"/>
</dbReference>
<gene>
    <name evidence="2" type="ORF">ODE01S_04300</name>
</gene>
<feature type="region of interest" description="Disordered" evidence="1">
    <location>
        <begin position="1"/>
        <end position="34"/>
    </location>
</feature>
<proteinExistence type="predicted"/>
<protein>
    <submittedName>
        <fullName evidence="2">Uncharacterized protein</fullName>
    </submittedName>
</protein>
<reference evidence="2 3" key="1">
    <citation type="submission" date="2019-07" db="EMBL/GenBank/DDBJ databases">
        <title>Whole genome shotgun sequence of Oceanithermus desulfurans NBRC 100063.</title>
        <authorList>
            <person name="Hosoyama A."/>
            <person name="Uohara A."/>
            <person name="Ohji S."/>
            <person name="Ichikawa N."/>
        </authorList>
    </citation>
    <scope>NUCLEOTIDE SEQUENCE [LARGE SCALE GENOMIC DNA]</scope>
    <source>
        <strain evidence="2 3">NBRC 100063</strain>
    </source>
</reference>
<sequence length="115" mass="12156">MGGHEKAPRPCADEEDSPRYHRASGGGLRPPARGSWFVVGGKTTNYKPQATYRISRSLSRCIGRTRRGLLSLAAVLPAAPRATFGGAAAGPFQPWGPSLGPRGPPTPPEQALIRV</sequence>
<organism evidence="2 3">
    <name type="scientific">Oceanithermus desulfurans NBRC 100063</name>
    <dbReference type="NCBI Taxonomy" id="1227550"/>
    <lineage>
        <taxon>Bacteria</taxon>
        <taxon>Thermotogati</taxon>
        <taxon>Deinococcota</taxon>
        <taxon>Deinococci</taxon>
        <taxon>Thermales</taxon>
        <taxon>Thermaceae</taxon>
        <taxon>Oceanithermus</taxon>
    </lineage>
</organism>